<evidence type="ECO:0000313" key="5">
    <source>
        <dbReference type="Proteomes" id="UP000663292"/>
    </source>
</evidence>
<accession>A0A897NXH9</accession>
<dbReference type="RefSeq" id="WP_229120723.1">
    <property type="nucleotide sequence ID" value="NZ_CP064791.1"/>
</dbReference>
<dbReference type="SUPFAM" id="SSF51445">
    <property type="entry name" value="(Trans)glycosidases"/>
    <property type="match status" value="1"/>
</dbReference>
<dbReference type="SMART" id="SM00089">
    <property type="entry name" value="PKD"/>
    <property type="match status" value="2"/>
</dbReference>
<dbReference type="GO" id="GO:0005975">
    <property type="term" value="P:carbohydrate metabolic process"/>
    <property type="evidence" value="ECO:0007669"/>
    <property type="project" value="InterPro"/>
</dbReference>
<feature type="compositionally biased region" description="Low complexity" evidence="1">
    <location>
        <begin position="1447"/>
        <end position="1461"/>
    </location>
</feature>
<name>A0A897NXH9_9EURY</name>
<dbReference type="InterPro" id="IPR006048">
    <property type="entry name" value="A-amylase/branching_C"/>
</dbReference>
<feature type="compositionally biased region" description="Low complexity" evidence="1">
    <location>
        <begin position="1567"/>
        <end position="1588"/>
    </location>
</feature>
<evidence type="ECO:0000256" key="1">
    <source>
        <dbReference type="SAM" id="MobiDB-lite"/>
    </source>
</evidence>
<dbReference type="InterPro" id="IPR013780">
    <property type="entry name" value="Glyco_hydro_b"/>
</dbReference>
<dbReference type="Pfam" id="PF09985">
    <property type="entry name" value="Glucodextran_C"/>
    <property type="match status" value="3"/>
</dbReference>
<dbReference type="Pfam" id="PF22352">
    <property type="entry name" value="K319L-like_PKD"/>
    <property type="match status" value="2"/>
</dbReference>
<dbReference type="InterPro" id="IPR022409">
    <property type="entry name" value="PKD/Chitinase_dom"/>
</dbReference>
<feature type="region of interest" description="Disordered" evidence="1">
    <location>
        <begin position="54"/>
        <end position="86"/>
    </location>
</feature>
<organism evidence="4 5">
    <name type="scientific">Halapricum desulfuricans</name>
    <dbReference type="NCBI Taxonomy" id="2841257"/>
    <lineage>
        <taxon>Archaea</taxon>
        <taxon>Methanobacteriati</taxon>
        <taxon>Methanobacteriota</taxon>
        <taxon>Stenosarchaea group</taxon>
        <taxon>Halobacteria</taxon>
        <taxon>Halobacteriales</taxon>
        <taxon>Haloarculaceae</taxon>
        <taxon>Halapricum</taxon>
    </lineage>
</organism>
<dbReference type="InterPro" id="IPR006047">
    <property type="entry name" value="GH13_cat_dom"/>
</dbReference>
<protein>
    <submittedName>
        <fullName evidence="4">Glycosidase</fullName>
    </submittedName>
</protein>
<feature type="domain" description="PKD/Chitinase" evidence="2">
    <location>
        <begin position="1471"/>
        <end position="1565"/>
    </location>
</feature>
<keyword evidence="4" id="KW-0378">Hydrolase</keyword>
<reference evidence="4 5" key="1">
    <citation type="submission" date="2020-11" db="EMBL/GenBank/DDBJ databases">
        <title>Carbohydrate-dependent, anaerobic sulfur respiration: A novel catabolism in halophilic archaea.</title>
        <authorList>
            <person name="Sorokin D.Y."/>
            <person name="Messina E."/>
            <person name="Smedile F."/>
            <person name="La Cono V."/>
            <person name="Hallsworth J.E."/>
            <person name="Yakimov M.M."/>
        </authorList>
    </citation>
    <scope>NUCLEOTIDE SEQUENCE [LARGE SCALE GENOMIC DNA]</scope>
    <source>
        <strain evidence="4 5">HSR-Est</strain>
    </source>
</reference>
<dbReference type="Gene3D" id="2.60.40.1190">
    <property type="match status" value="3"/>
</dbReference>
<dbReference type="Gene3D" id="2.60.40.10">
    <property type="entry name" value="Immunoglobulins"/>
    <property type="match status" value="2"/>
</dbReference>
<dbReference type="PANTHER" id="PTHR10357">
    <property type="entry name" value="ALPHA-AMYLASE FAMILY MEMBER"/>
    <property type="match status" value="1"/>
</dbReference>
<dbReference type="InterPro" id="IPR019248">
    <property type="entry name" value="Glucodextran_C"/>
</dbReference>
<dbReference type="SUPFAM" id="SSF51011">
    <property type="entry name" value="Glycosyl hydrolase domain"/>
    <property type="match status" value="1"/>
</dbReference>
<keyword evidence="5" id="KW-1185">Reference proteome</keyword>
<dbReference type="Proteomes" id="UP000663292">
    <property type="component" value="Chromosome"/>
</dbReference>
<feature type="compositionally biased region" description="Basic and acidic residues" evidence="1">
    <location>
        <begin position="60"/>
        <end position="84"/>
    </location>
</feature>
<dbReference type="Gene3D" id="3.20.20.80">
    <property type="entry name" value="Glycosidases"/>
    <property type="match status" value="1"/>
</dbReference>
<dbReference type="InterPro" id="IPR017853">
    <property type="entry name" value="GH"/>
</dbReference>
<dbReference type="SMART" id="SM00642">
    <property type="entry name" value="Aamy"/>
    <property type="match status" value="1"/>
</dbReference>
<evidence type="ECO:0000313" key="4">
    <source>
        <dbReference type="EMBL" id="QSG15453.1"/>
    </source>
</evidence>
<feature type="region of interest" description="Disordered" evidence="1">
    <location>
        <begin position="1566"/>
        <end position="1591"/>
    </location>
</feature>
<keyword evidence="4" id="KW-0326">Glycosidase</keyword>
<dbReference type="Gene3D" id="2.60.40.1180">
    <property type="entry name" value="Golgi alpha-mannosidase II"/>
    <property type="match status" value="1"/>
</dbReference>
<dbReference type="GeneID" id="68858569"/>
<dbReference type="Pfam" id="PF00128">
    <property type="entry name" value="Alpha-amylase"/>
    <property type="match status" value="1"/>
</dbReference>
<gene>
    <name evidence="4" type="primary">amyA10</name>
    <name evidence="4" type="ORF">HSEST_1934</name>
</gene>
<feature type="region of interest" description="Disordered" evidence="1">
    <location>
        <begin position="1447"/>
        <end position="1470"/>
    </location>
</feature>
<evidence type="ECO:0000259" key="2">
    <source>
        <dbReference type="SMART" id="SM00089"/>
    </source>
</evidence>
<evidence type="ECO:0000259" key="3">
    <source>
        <dbReference type="SMART" id="SM00642"/>
    </source>
</evidence>
<dbReference type="EMBL" id="CP064791">
    <property type="protein sequence ID" value="QSG15453.1"/>
    <property type="molecule type" value="Genomic_DNA"/>
</dbReference>
<dbReference type="GO" id="GO:0016798">
    <property type="term" value="F:hydrolase activity, acting on glycosyl bonds"/>
    <property type="evidence" value="ECO:0007669"/>
    <property type="project" value="UniProtKB-KW"/>
</dbReference>
<feature type="domain" description="PKD/Chitinase" evidence="2">
    <location>
        <begin position="1372"/>
        <end position="1463"/>
    </location>
</feature>
<dbReference type="CDD" id="cd11313">
    <property type="entry name" value="AmyAc_arch_bac_AmyA"/>
    <property type="match status" value="1"/>
</dbReference>
<dbReference type="InterPro" id="IPR013783">
    <property type="entry name" value="Ig-like_fold"/>
</dbReference>
<sequence>MRRRQYLGSVAGLGALSVLPTVDGTARALSAGVTPQSHHPGPPRVMHAGERLVDPPAADYKGDPSPDDRDLLAPRVPDPQRDPDNYGADAFTWTVVETPPDSELEGFYENDAEYDYGTDNVVAFDPDVPGRYVLELDAPDGTHELTVRVFPEPASDAAGPPRVRPTGEYDAGADAFVIEANQATAPDSDTSPEDVTVEFLTDDRDGLTDSDLGVDGATATVPADAIDDTARVHVVTVDDQPSVIETVELDADAGAVTPLNAPPEWLKDATMYEIFTRSFGTEAGEVDFQYLQSKVDYLADLGVDVVWLTPVVDATTHREDDPVGGPHGYDTIDYFETAPALGTVEEYEAFIDACHEQDIKVCFDLVINHTARRHPFFQDTVDAGEDSKYYDWYERTADGSPANYFSWSDLMNINYQSVAMREHVLSAVDYWAEKVDGFRCDVGYGVPHGFWKEVRERVKAIDEDAFLLDETIPYMRRFSEGEFDQHFDDVLYQTLVDVGQGLDASNVVDAITERNRSGIPDRTLFLQYLENHDLPRYLNNVDKQAERAAAAATFTLPGTPMIYYGQERALPEYSEPRVTDQGYARAFMNWDDYDEEHLAFYKSLIAAREEIPALAHDADFRGAYYESDSENVVAYGRDAGDQTVVVVLNFGDDSARVDLRGSVSTTDLRTGDDLGVDGDGETTTVEVGSVAILETPSLSGLGSHVVGIDDDAGDVPYTYPTGDAYAEGALDLTRLDLHESETDYQFRFRFDGPIENSFGYDGGFSVQHLQLYLRDPTDPSGSTAAREGIDATLSAPYQYRIVADGEHGARVETPDGETIAEGSVFASPSTRSIRVDVPKHAVPGNPTDEQLVPLVAGYDPDAPGNVARVDESAGERRFGGADGDVPNVIDLFTPEGMSAADVLASDAGIPYLVLTDPFEGDLLAEWDDPVGDDDGPGTYTYPTGEAFTDGAFDVERFTIRDTGDRLLFVLEPAGEITNPLDGGLGFSLQHLQLYVATDGDGPTATEGRTATNVSFASPYNYRIVATGDRGRNVVEDATGTVVSESVDAAGYPSQGAIAVSVPKAALGGGLDGAAVAPLVFGDDPDSPGGIRPVESEATETTFGGADAEDAPAVIDLLAEEADQSTVLESGDAVPLLPLSNFSGTLVHDWSDPTGDDHGPGSYEYPTAEILTPGTFDITDVELYRAGDRYRFVYYLNDEITNQWSGSQGFSLYFMQVYIRDPTADPAVPATTEGRTGTNTDFAQPYHYRAAVTGYDLQAIEAADGSIVSEDVATTVHPDLPAISFDFPADVIGDAEELQFAPLLFGYDGFAAGQVRTVQAEPTEWNFGGGSAEGENSNALDMITPEGVPQSEAMAFEDGTRLPFVPQLDADGRPTASATAPDTVFATAEATLDATGSTDPDGQSLTYNWVQVAGPSAELSDATVPDPTFTAPEVSEETALEFTVTVTDTDGNSTGVTTTTTVLPQSENEGPVAEVTLSTDVEEPVPAGTTVELDAGNSSDPNGGTLSYAWTQAGGPDVDLAGDTGSTTSFAAPSVGEAATVSVEVTVSDGQGGSDTATIDVAVEPELTTTPTTTRSDAGTGTDTATETGDGFGPGFGVVSSALGTIGGAAYAIRSLTDAESNADGEQ</sequence>
<feature type="domain" description="Glycosyl hydrolase family 13 catalytic" evidence="3">
    <location>
        <begin position="273"/>
        <end position="608"/>
    </location>
</feature>
<proteinExistence type="predicted"/>
<dbReference type="SUPFAM" id="SSF49344">
    <property type="entry name" value="CBD9-like"/>
    <property type="match status" value="3"/>
</dbReference>
<dbReference type="Pfam" id="PF02806">
    <property type="entry name" value="Alpha-amylase_C"/>
    <property type="match status" value="1"/>
</dbReference>